<comment type="caution">
    <text evidence="5">The sequence shown here is derived from an EMBL/GenBank/DDBJ whole genome shotgun (WGS) entry which is preliminary data.</text>
</comment>
<dbReference type="SUPFAM" id="SSF49764">
    <property type="entry name" value="HSP20-like chaperones"/>
    <property type="match status" value="1"/>
</dbReference>
<dbReference type="PANTHER" id="PTHR12356:SF3">
    <property type="entry name" value="NUCLEAR MIGRATION PROTEIN NUDC"/>
    <property type="match status" value="1"/>
</dbReference>
<dbReference type="PANTHER" id="PTHR12356">
    <property type="entry name" value="NUCLEAR MOVEMENT PROTEIN NUDC"/>
    <property type="match status" value="1"/>
</dbReference>
<feature type="region of interest" description="Disordered" evidence="4">
    <location>
        <begin position="50"/>
        <end position="125"/>
    </location>
</feature>
<evidence type="ECO:0000313" key="6">
    <source>
        <dbReference type="Proteomes" id="UP000288805"/>
    </source>
</evidence>
<sequence>MCIYTLKSCFRKGGKTSVYIHIQWNSRSFESAGVSEVGVPVCFSGNRFLQEGGSGEGGGDAGEGIREEERKKKAKERDLEDKGKAEKRLKETKVEPEKKAEKAEKAKEKVEDAQAEEKEGTQVPPGTKSRFIVCDIKKNHLKVGLKGHPPIIDKPAFCAEDQKSVSILLTKHNQMEWWKSLVKGDPEIDTQKVEPENSKLSDLDPETRQTVEKMMRQKTMGLPTSDEMQKQEILKKFMSEHPEMDFSKAKIS</sequence>
<dbReference type="AlphaFoldDB" id="A0A438HUM8"/>
<dbReference type="Gene3D" id="2.60.40.790">
    <property type="match status" value="1"/>
</dbReference>
<feature type="compositionally biased region" description="Basic and acidic residues" evidence="4">
    <location>
        <begin position="63"/>
        <end position="120"/>
    </location>
</feature>
<feature type="compositionally biased region" description="Gly residues" evidence="4">
    <location>
        <begin position="52"/>
        <end position="62"/>
    </location>
</feature>
<accession>A0A438HUM8</accession>
<organism evidence="5 6">
    <name type="scientific">Vitis vinifera</name>
    <name type="common">Grape</name>
    <dbReference type="NCBI Taxonomy" id="29760"/>
    <lineage>
        <taxon>Eukaryota</taxon>
        <taxon>Viridiplantae</taxon>
        <taxon>Streptophyta</taxon>
        <taxon>Embryophyta</taxon>
        <taxon>Tracheophyta</taxon>
        <taxon>Spermatophyta</taxon>
        <taxon>Magnoliopsida</taxon>
        <taxon>eudicotyledons</taxon>
        <taxon>Gunneridae</taxon>
        <taxon>Pentapetalae</taxon>
        <taxon>rosids</taxon>
        <taxon>Vitales</taxon>
        <taxon>Vitaceae</taxon>
        <taxon>Viteae</taxon>
        <taxon>Vitis</taxon>
    </lineage>
</organism>
<dbReference type="FunFam" id="2.60.40.790:FF:000001">
    <property type="entry name" value="Nuclear migration protein nudC"/>
    <property type="match status" value="1"/>
</dbReference>
<comment type="subcellular location">
    <subcellularLocation>
        <location evidence="1">Cytoplasmic granule</location>
    </subcellularLocation>
</comment>
<evidence type="ECO:0000256" key="4">
    <source>
        <dbReference type="SAM" id="MobiDB-lite"/>
    </source>
</evidence>
<dbReference type="EMBL" id="QGNW01000177">
    <property type="protein sequence ID" value="RVW88100.1"/>
    <property type="molecule type" value="Genomic_DNA"/>
</dbReference>
<dbReference type="Proteomes" id="UP000288805">
    <property type="component" value="Unassembled WGS sequence"/>
</dbReference>
<dbReference type="CDD" id="cd06467">
    <property type="entry name" value="p23_NUDC_like"/>
    <property type="match status" value="1"/>
</dbReference>
<name>A0A438HUM8_VITVI</name>
<gene>
    <name evidence="5" type="primary">BOB1_2</name>
    <name evidence="5" type="ORF">CK203_044408</name>
</gene>
<dbReference type="InterPro" id="IPR008978">
    <property type="entry name" value="HSP20-like_chaperone"/>
</dbReference>
<keyword evidence="2" id="KW-0963">Cytoplasm</keyword>
<reference evidence="5 6" key="1">
    <citation type="journal article" date="2018" name="PLoS Genet.">
        <title>Population sequencing reveals clonal diversity and ancestral inbreeding in the grapevine cultivar Chardonnay.</title>
        <authorList>
            <person name="Roach M.J."/>
            <person name="Johnson D.L."/>
            <person name="Bohlmann J."/>
            <person name="van Vuuren H.J."/>
            <person name="Jones S.J."/>
            <person name="Pretorius I.S."/>
            <person name="Schmidt S.A."/>
            <person name="Borneman A.R."/>
        </authorList>
    </citation>
    <scope>NUCLEOTIDE SEQUENCE [LARGE SCALE GENOMIC DNA]</scope>
    <source>
        <strain evidence="6">cv. Chardonnay</strain>
        <tissue evidence="5">Leaf</tissue>
    </source>
</reference>
<evidence type="ECO:0000256" key="2">
    <source>
        <dbReference type="ARBA" id="ARBA00022490"/>
    </source>
</evidence>
<protein>
    <submittedName>
        <fullName evidence="5">Protein BOBBER 1</fullName>
    </submittedName>
</protein>
<evidence type="ECO:0000256" key="1">
    <source>
        <dbReference type="ARBA" id="ARBA00004463"/>
    </source>
</evidence>
<proteinExistence type="predicted"/>
<evidence type="ECO:0000313" key="5">
    <source>
        <dbReference type="EMBL" id="RVW88100.1"/>
    </source>
</evidence>
<comment type="function">
    <text evidence="3">Small heat shock protein required for the establishment of auxin gradients and for patterning of the apical domain of the embryo. Involved in the specification of the cotyledon primordia. Also required for normal inflorescence and floral meristem function, normal developmental patterning and thermotolerance. Acts as a molecular chaperone.</text>
</comment>
<dbReference type="InterPro" id="IPR037898">
    <property type="entry name" value="NudC_fam"/>
</dbReference>
<evidence type="ECO:0000256" key="3">
    <source>
        <dbReference type="ARBA" id="ARBA00053226"/>
    </source>
</evidence>